<evidence type="ECO:0000313" key="2">
    <source>
        <dbReference type="EMBL" id="GIF21400.1"/>
    </source>
</evidence>
<dbReference type="PANTHER" id="PTHR37292">
    <property type="entry name" value="VNG6097C"/>
    <property type="match status" value="1"/>
</dbReference>
<reference evidence="2" key="1">
    <citation type="submission" date="2021-01" db="EMBL/GenBank/DDBJ databases">
        <title>Whole genome shotgun sequence of Actinoplanes tereljensis NBRC 105297.</title>
        <authorList>
            <person name="Komaki H."/>
            <person name="Tamura T."/>
        </authorList>
    </citation>
    <scope>NUCLEOTIDE SEQUENCE</scope>
    <source>
        <strain evidence="2">NBRC 105297</strain>
    </source>
</reference>
<dbReference type="Proteomes" id="UP000623608">
    <property type="component" value="Unassembled WGS sequence"/>
</dbReference>
<organism evidence="2 3">
    <name type="scientific">Paractinoplanes tereljensis</name>
    <dbReference type="NCBI Taxonomy" id="571912"/>
    <lineage>
        <taxon>Bacteria</taxon>
        <taxon>Bacillati</taxon>
        <taxon>Actinomycetota</taxon>
        <taxon>Actinomycetes</taxon>
        <taxon>Micromonosporales</taxon>
        <taxon>Micromonosporaceae</taxon>
        <taxon>Paractinoplanes</taxon>
    </lineage>
</organism>
<evidence type="ECO:0000259" key="1">
    <source>
        <dbReference type="Pfam" id="PF03235"/>
    </source>
</evidence>
<comment type="caution">
    <text evidence="2">The sequence shown here is derived from an EMBL/GenBank/DDBJ whole genome shotgun (WGS) entry which is preliminary data.</text>
</comment>
<gene>
    <name evidence="2" type="ORF">Ate02nite_41300</name>
</gene>
<dbReference type="EMBL" id="BOMY01000028">
    <property type="protein sequence ID" value="GIF21400.1"/>
    <property type="molecule type" value="Genomic_DNA"/>
</dbReference>
<proteinExistence type="predicted"/>
<dbReference type="PANTHER" id="PTHR37292:SF2">
    <property type="entry name" value="DUF262 DOMAIN-CONTAINING PROTEIN"/>
    <property type="match status" value="1"/>
</dbReference>
<dbReference type="RefSeq" id="WP_203807949.1">
    <property type="nucleotide sequence ID" value="NZ_BOMY01000028.1"/>
</dbReference>
<dbReference type="Pfam" id="PF03235">
    <property type="entry name" value="GmrSD_N"/>
    <property type="match status" value="1"/>
</dbReference>
<feature type="domain" description="GmrSD restriction endonucleases N-terminal" evidence="1">
    <location>
        <begin position="17"/>
        <end position="239"/>
    </location>
</feature>
<dbReference type="InterPro" id="IPR004919">
    <property type="entry name" value="GmrSD_N"/>
</dbReference>
<evidence type="ECO:0000313" key="3">
    <source>
        <dbReference type="Proteomes" id="UP000623608"/>
    </source>
</evidence>
<sequence>MLSDDADSRLAPSVELLSDILEDIARGLIRVPKFQRPFVWRPEQMLDLFDSIERGYPIGSILLWETTENVLSLSSVGEVEVPPPPLDRPASYVLDGHQRLSTLFGVLRRLGRTPRFDDQREWKWRIYRDLDLKEHPSRDRYRHFRAEGSSPARVPETLMPVRAVAGTIDFLRFSRNLELQIGDGKRLERLINEADQVASRLRSYKLAVIKLRGGSLNEAVEVYTRLNRRGVRMEADQVVSALTHRSDQPTMAEHIETIVEAVANTEFGELPRTAVFRSILAVAGEVDVMSPRWELVADRMQKSMATAVPKATEAIHAAVEFLQWAGLPLASLLPYAHQLVILTGFFHRCNERGAPPTGNERYELRRWFWVTSWAGSYAGATSTTLRRALQEMRDFADGRITRLALDVAAVQPVPDQFNLNSARTLAYVAWEAGEFRHRLDSLGQKFDVLQRLAAGAAQAYRPVYPRDPRPANRLVLPTPPGLRLETALRSLRDDLWGRASEILESHGIPEIAWQRMLDGDEELFLDYRARFLGEKLRAFAGDIGVELTRDLIGVADDDTEHE</sequence>
<name>A0A919NMA5_9ACTN</name>
<accession>A0A919NMA5</accession>
<dbReference type="AlphaFoldDB" id="A0A919NMA5"/>
<keyword evidence="3" id="KW-1185">Reference proteome</keyword>
<protein>
    <recommendedName>
        <fullName evidence="1">GmrSD restriction endonucleases N-terminal domain-containing protein</fullName>
    </recommendedName>
</protein>